<reference evidence="3 4" key="2">
    <citation type="journal article" date="2009" name="PLoS ONE">
        <title>An integrated genetic and cytogenetic map of the cucumber genome.</title>
        <authorList>
            <person name="Ren Y."/>
            <person name="Zhang Z."/>
            <person name="Liu J."/>
            <person name="Staub J.E."/>
            <person name="Han Y."/>
            <person name="Cheng Z."/>
            <person name="Li X."/>
            <person name="Lu J."/>
            <person name="Miao H."/>
            <person name="Kang H."/>
            <person name="Xie B."/>
            <person name="Gu X."/>
            <person name="Wang X."/>
            <person name="Du Y."/>
            <person name="Jin W."/>
            <person name="Huang S."/>
        </authorList>
    </citation>
    <scope>NUCLEOTIDE SEQUENCE [LARGE SCALE GENOMIC DNA]</scope>
    <source>
        <strain evidence="4">cv. 9930</strain>
    </source>
</reference>
<feature type="coiled-coil region" evidence="1">
    <location>
        <begin position="211"/>
        <end position="238"/>
    </location>
</feature>
<reference evidence="3 4" key="1">
    <citation type="journal article" date="2009" name="Nat. Genet.">
        <title>The genome of the cucumber, Cucumis sativus L.</title>
        <authorList>
            <person name="Huang S."/>
            <person name="Li R."/>
            <person name="Zhang Z."/>
            <person name="Li L."/>
            <person name="Gu X."/>
            <person name="Fan W."/>
            <person name="Lucas W.J."/>
            <person name="Wang X."/>
            <person name="Xie B."/>
            <person name="Ni P."/>
            <person name="Ren Y."/>
            <person name="Zhu H."/>
            <person name="Li J."/>
            <person name="Lin K."/>
            <person name="Jin W."/>
            <person name="Fei Z."/>
            <person name="Li G."/>
            <person name="Staub J."/>
            <person name="Kilian A."/>
            <person name="van der Vossen E.A."/>
            <person name="Wu Y."/>
            <person name="Guo J."/>
            <person name="He J."/>
            <person name="Jia Z."/>
            <person name="Ren Y."/>
            <person name="Tian G."/>
            <person name="Lu Y."/>
            <person name="Ruan J."/>
            <person name="Qian W."/>
            <person name="Wang M."/>
            <person name="Huang Q."/>
            <person name="Li B."/>
            <person name="Xuan Z."/>
            <person name="Cao J."/>
            <person name="Asan"/>
            <person name="Wu Z."/>
            <person name="Zhang J."/>
            <person name="Cai Q."/>
            <person name="Bai Y."/>
            <person name="Zhao B."/>
            <person name="Han Y."/>
            <person name="Li Y."/>
            <person name="Li X."/>
            <person name="Wang S."/>
            <person name="Shi Q."/>
            <person name="Liu S."/>
            <person name="Cho W.K."/>
            <person name="Kim J.Y."/>
            <person name="Xu Y."/>
            <person name="Heller-Uszynska K."/>
            <person name="Miao H."/>
            <person name="Cheng Z."/>
            <person name="Zhang S."/>
            <person name="Wu J."/>
            <person name="Yang Y."/>
            <person name="Kang H."/>
            <person name="Li M."/>
            <person name="Liang H."/>
            <person name="Ren X."/>
            <person name="Shi Z."/>
            <person name="Wen M."/>
            <person name="Jian M."/>
            <person name="Yang H."/>
            <person name="Zhang G."/>
            <person name="Yang Z."/>
            <person name="Chen R."/>
            <person name="Liu S."/>
            <person name="Li J."/>
            <person name="Ma L."/>
            <person name="Liu H."/>
            <person name="Zhou Y."/>
            <person name="Zhao J."/>
            <person name="Fang X."/>
            <person name="Li G."/>
            <person name="Fang L."/>
            <person name="Li Y."/>
            <person name="Liu D."/>
            <person name="Zheng H."/>
            <person name="Zhang Y."/>
            <person name="Qin N."/>
            <person name="Li Z."/>
            <person name="Yang G."/>
            <person name="Yang S."/>
            <person name="Bolund L."/>
            <person name="Kristiansen K."/>
            <person name="Zheng H."/>
            <person name="Li S."/>
            <person name="Zhang X."/>
            <person name="Yang H."/>
            <person name="Wang J."/>
            <person name="Sun R."/>
            <person name="Zhang B."/>
            <person name="Jiang S."/>
            <person name="Wang J."/>
            <person name="Du Y."/>
            <person name="Li S."/>
        </authorList>
    </citation>
    <scope>NUCLEOTIDE SEQUENCE [LARGE SCALE GENOMIC DNA]</scope>
    <source>
        <strain evidence="4">cv. 9930</strain>
    </source>
</reference>
<evidence type="ECO:0000256" key="2">
    <source>
        <dbReference type="SAM" id="Phobius"/>
    </source>
</evidence>
<keyword evidence="2" id="KW-1133">Transmembrane helix</keyword>
<gene>
    <name evidence="3" type="ORF">Csa_1G674540</name>
</gene>
<dbReference type="AlphaFoldDB" id="A0A0A0M0C3"/>
<dbReference type="PANTHER" id="PTHR23076">
    <property type="entry name" value="METALLOPROTEASE M41 FTSH"/>
    <property type="match status" value="1"/>
</dbReference>
<keyword evidence="2" id="KW-0472">Membrane</keyword>
<protein>
    <submittedName>
        <fullName evidence="3">Uncharacterized protein</fullName>
    </submittedName>
</protein>
<dbReference type="PANTHER" id="PTHR23076:SF110">
    <property type="entry name" value="INACTIVE ATP-DEPENDENT ZINC METALLOPROTEASE FTSHI 3, CHLOROPLASTIC-RELATED"/>
    <property type="match status" value="1"/>
</dbReference>
<dbReference type="STRING" id="3659.A0A0A0M0C3"/>
<keyword evidence="1" id="KW-0175">Coiled coil</keyword>
<name>A0A0A0M0C3_CUCSA</name>
<dbReference type="EMBL" id="CM002922">
    <property type="protein sequence ID" value="KGN66749.1"/>
    <property type="molecule type" value="Genomic_DNA"/>
</dbReference>
<evidence type="ECO:0000313" key="4">
    <source>
        <dbReference type="Proteomes" id="UP000029981"/>
    </source>
</evidence>
<organism evidence="3 4">
    <name type="scientific">Cucumis sativus</name>
    <name type="common">Cucumber</name>
    <dbReference type="NCBI Taxonomy" id="3659"/>
    <lineage>
        <taxon>Eukaryota</taxon>
        <taxon>Viridiplantae</taxon>
        <taxon>Streptophyta</taxon>
        <taxon>Embryophyta</taxon>
        <taxon>Tracheophyta</taxon>
        <taxon>Spermatophyta</taxon>
        <taxon>Magnoliopsida</taxon>
        <taxon>eudicotyledons</taxon>
        <taxon>Gunneridae</taxon>
        <taxon>Pentapetalae</taxon>
        <taxon>rosids</taxon>
        <taxon>fabids</taxon>
        <taxon>Cucurbitales</taxon>
        <taxon>Cucurbitaceae</taxon>
        <taxon>Benincaseae</taxon>
        <taxon>Cucumis</taxon>
    </lineage>
</organism>
<sequence length="827" mass="97174">MDLICASLPLPNKSHSQFLSPYFSTPFRTRYPIRPRRCNFIFTRKCLNLVSNGSRLQFLGFPTGPRSSKALQQRGVVDKSISEDFSVSNFVSLSIHDNKIDESMLNCIAKPVVYTLFCIAVGFVPFRTVKAPAIAAQVVADRVFDKKAYEEVESNLRGHEYSEFTRQLLEAVSYVSMSIEEARKGNCSVEQVEMALKTVKLYKVKLQEGILNYLHTQLRDLKREKVGLERRLEGVVNEVVEAKWEYERLVEKMGSSRKESKERMDRERMARLEQIMRMLEVEYNEIWERVGEIGDIIFRRETVALSFGVRELCFIERECDQLVKRFTREMRARGKDTNRMPKQVLTKLSKDYIKKELESTQRKRLEQSILPTVVDGVSLGNFLDQEGVDFARRISEGLNHSRRLQQDMEARMRKNMKKFGAEKRFVVNTPEDEVVKGFPEVELKWMFGHKEVVVPKAISLQLYHGWKKWREEAKADLKRNLLENVEFGKTYVAERQERILLDRDRVVANTWYNEEKRRWEIDPVAVPYAVSKRLVDHARIRHDWAVMYFTLKGDDKEFYLDIKEFDMLFEDFGGFDGLYMKMLACGIPSTVHLMWIPFSELDIYQQFTLVLRISQGCLNALWKTRFLSSWRSRVFEKINNVFADFMIMIVFPTVEFLVPYSIRLRLGMAWPEEIDQTVDSTWYLKCQSEAELSFRSRKRNGNWWFLLFMIRSAICGYILFHILSFTRKEVPRLLGYGPVRRNPNLRMLGRVKFYLKCRMRNIKHKRRAGVDPITHAFDGMKRVKNPPIPLKDFSSIESMKEEINEVVAFLQNPRAFQEMGARAPRVC</sequence>
<keyword evidence="2" id="KW-0812">Transmembrane</keyword>
<dbReference type="Gramene" id="KGN66749">
    <property type="protein sequence ID" value="KGN66749"/>
    <property type="gene ID" value="Csa_1G674540"/>
</dbReference>
<reference evidence="3 4" key="3">
    <citation type="journal article" date="2010" name="BMC Genomics">
        <title>Transcriptome sequencing and comparative analysis of cucumber flowers with different sex types.</title>
        <authorList>
            <person name="Guo S."/>
            <person name="Zheng Y."/>
            <person name="Joung J.G."/>
            <person name="Liu S."/>
            <person name="Zhang Z."/>
            <person name="Crasta O.R."/>
            <person name="Sobral B.W."/>
            <person name="Xu Y."/>
            <person name="Huang S."/>
            <person name="Fei Z."/>
        </authorList>
    </citation>
    <scope>NUCLEOTIDE SEQUENCE [LARGE SCALE GENOMIC DNA]</scope>
    <source>
        <strain evidence="4">cv. 9930</strain>
    </source>
</reference>
<feature type="transmembrane region" description="Helical" evidence="2">
    <location>
        <begin position="642"/>
        <end position="662"/>
    </location>
</feature>
<dbReference type="Proteomes" id="UP000029981">
    <property type="component" value="Chromosome 1"/>
</dbReference>
<keyword evidence="4" id="KW-1185">Reference proteome</keyword>
<dbReference type="GO" id="GO:0006508">
    <property type="term" value="P:proteolysis"/>
    <property type="evidence" value="ECO:0000318"/>
    <property type="project" value="GO_Central"/>
</dbReference>
<dbReference type="eggNOG" id="KOG0731">
    <property type="taxonomic scope" value="Eukaryota"/>
</dbReference>
<reference evidence="3 4" key="4">
    <citation type="journal article" date="2011" name="BMC Genomics">
        <title>RNA-Seq improves annotation of protein-coding genes in the cucumber genome.</title>
        <authorList>
            <person name="Li Z."/>
            <person name="Zhang Z."/>
            <person name="Yan P."/>
            <person name="Huang S."/>
            <person name="Fei Z."/>
            <person name="Lin K."/>
        </authorList>
    </citation>
    <scope>NUCLEOTIDE SEQUENCE [LARGE SCALE GENOMIC DNA]</scope>
    <source>
        <strain evidence="4">cv. 9930</strain>
    </source>
</reference>
<evidence type="ECO:0000313" key="3">
    <source>
        <dbReference type="EMBL" id="KGN66749.1"/>
    </source>
</evidence>
<dbReference type="OMA" id="GTMEREY"/>
<proteinExistence type="predicted"/>
<dbReference type="GO" id="GO:0004176">
    <property type="term" value="F:ATP-dependent peptidase activity"/>
    <property type="evidence" value="ECO:0000318"/>
    <property type="project" value="GO_Central"/>
</dbReference>
<accession>A0A0A0M0C3</accession>
<dbReference type="GO" id="GO:0009535">
    <property type="term" value="C:chloroplast thylakoid membrane"/>
    <property type="evidence" value="ECO:0000318"/>
    <property type="project" value="GO_Central"/>
</dbReference>
<feature type="transmembrane region" description="Helical" evidence="2">
    <location>
        <begin position="703"/>
        <end position="723"/>
    </location>
</feature>
<evidence type="ECO:0000256" key="1">
    <source>
        <dbReference type="SAM" id="Coils"/>
    </source>
</evidence>